<protein>
    <submittedName>
        <fullName evidence="1">CAZy families GH74 protein</fullName>
    </submittedName>
</protein>
<dbReference type="InterPro" id="IPR036278">
    <property type="entry name" value="Sialidase_sf"/>
</dbReference>
<proteinExistence type="predicted"/>
<dbReference type="InterPro" id="IPR015943">
    <property type="entry name" value="WD40/YVTN_repeat-like_dom_sf"/>
</dbReference>
<reference evidence="1" key="1">
    <citation type="journal article" date="2013" name="Environ. Microbiol.">
        <title>Seasonally variable intestinal metagenomes of the red palm weevil (Rhynchophorus ferrugineus).</title>
        <authorList>
            <person name="Jia S."/>
            <person name="Zhang X."/>
            <person name="Zhang G."/>
            <person name="Yin A."/>
            <person name="Zhang S."/>
            <person name="Li F."/>
            <person name="Wang L."/>
            <person name="Zhao D."/>
            <person name="Yun Q."/>
            <person name="Tala"/>
            <person name="Wang J."/>
            <person name="Sun G."/>
            <person name="Baabdullah M."/>
            <person name="Yu X."/>
            <person name="Hu S."/>
            <person name="Al-Mssallem I.S."/>
            <person name="Yu J."/>
        </authorList>
    </citation>
    <scope>NUCLEOTIDE SEQUENCE</scope>
</reference>
<name>A0A060C1R1_9BACT</name>
<feature type="non-terminal residue" evidence="1">
    <location>
        <position position="1"/>
    </location>
</feature>
<organism evidence="1">
    <name type="scientific">uncultured Coraliomargarita sp</name>
    <dbReference type="NCBI Taxonomy" id="1262866"/>
    <lineage>
        <taxon>Bacteria</taxon>
        <taxon>Pseudomonadati</taxon>
        <taxon>Verrucomicrobiota</taxon>
        <taxon>Opitutia</taxon>
        <taxon>Puniceicoccales</taxon>
        <taxon>Coraliomargaritaceae</taxon>
        <taxon>Coraliomargarita</taxon>
        <taxon>environmental samples</taxon>
    </lineage>
</organism>
<accession>A0A060C1R1</accession>
<dbReference type="EMBL" id="KF121564">
    <property type="protein sequence ID" value="AIA88852.1"/>
    <property type="molecule type" value="Genomic_DNA"/>
</dbReference>
<evidence type="ECO:0000313" key="1">
    <source>
        <dbReference type="EMBL" id="AIA88852.1"/>
    </source>
</evidence>
<sequence length="128" mass="13555">SDEGQTWAEVTSLGSSSDSINALAVDNVGNLYAAVTGTASGQGIWRSQNNGTTWTRVKAHPNNTGYYDIAIFQSGTRIVAVGDVTSSAASPVIFSNNQGATWQDVSPRYDKKHIAVATTPDPVLFHLL</sequence>
<dbReference type="Gene3D" id="2.130.10.10">
    <property type="entry name" value="YVTN repeat-like/Quinoprotein amine dehydrogenase"/>
    <property type="match status" value="1"/>
</dbReference>
<dbReference type="SUPFAM" id="SSF50939">
    <property type="entry name" value="Sialidases"/>
    <property type="match status" value="1"/>
</dbReference>
<dbReference type="AlphaFoldDB" id="A0A060C1R1"/>